<name>A0A2T8KQ83_9POAL</name>
<evidence type="ECO:0000256" key="3">
    <source>
        <dbReference type="ARBA" id="ARBA00022741"/>
    </source>
</evidence>
<keyword evidence="8" id="KW-0732">Signal</keyword>
<evidence type="ECO:0000256" key="2">
    <source>
        <dbReference type="ARBA" id="ARBA00022679"/>
    </source>
</evidence>
<evidence type="ECO:0000256" key="8">
    <source>
        <dbReference type="SAM" id="SignalP"/>
    </source>
</evidence>
<keyword evidence="5" id="KW-0067">ATP-binding</keyword>
<dbReference type="Proteomes" id="UP000243499">
    <property type="component" value="Chromosome 2"/>
</dbReference>
<evidence type="ECO:0000256" key="6">
    <source>
        <dbReference type="SAM" id="MobiDB-lite"/>
    </source>
</evidence>
<evidence type="ECO:0000259" key="9">
    <source>
        <dbReference type="PROSITE" id="PS50011"/>
    </source>
</evidence>
<dbReference type="InterPro" id="IPR000719">
    <property type="entry name" value="Prot_kinase_dom"/>
</dbReference>
<evidence type="ECO:0000256" key="1">
    <source>
        <dbReference type="ARBA" id="ARBA00022527"/>
    </source>
</evidence>
<dbReference type="EMBL" id="CM008047">
    <property type="protein sequence ID" value="PVH64310.1"/>
    <property type="molecule type" value="Genomic_DNA"/>
</dbReference>
<evidence type="ECO:0000256" key="7">
    <source>
        <dbReference type="SAM" id="Phobius"/>
    </source>
</evidence>
<dbReference type="Gramene" id="PVH64310">
    <property type="protein sequence ID" value="PVH64310"/>
    <property type="gene ID" value="PAHAL_2G234400"/>
</dbReference>
<feature type="chain" id="PRO_5015767650" description="Protein kinase domain-containing protein" evidence="8">
    <location>
        <begin position="30"/>
        <end position="589"/>
    </location>
</feature>
<feature type="signal peptide" evidence="8">
    <location>
        <begin position="1"/>
        <end position="29"/>
    </location>
</feature>
<dbReference type="FunFam" id="3.30.200.20:FF:000039">
    <property type="entry name" value="receptor-like protein kinase FERONIA"/>
    <property type="match status" value="1"/>
</dbReference>
<dbReference type="InterPro" id="IPR008271">
    <property type="entry name" value="Ser/Thr_kinase_AS"/>
</dbReference>
<dbReference type="GO" id="GO:0004674">
    <property type="term" value="F:protein serine/threonine kinase activity"/>
    <property type="evidence" value="ECO:0007669"/>
    <property type="project" value="UniProtKB-KW"/>
</dbReference>
<dbReference type="PROSITE" id="PS00108">
    <property type="entry name" value="PROTEIN_KINASE_ST"/>
    <property type="match status" value="1"/>
</dbReference>
<sequence length="589" mass="64993">MMPPSSSTISNIVTMITLVLSTLLPGSETMSMANATTGICCGDRGDGSPKWYIPPFSSMDSRSRHLGMANSTGSSKLLLLLVSLPSRGDQPANHRGSSSDMVSKENPPSWKLCSVGELASSYPFGLNKSLDLDFVGYSRFPATAKEPQYKRRLPRVSFAERRKLLASHDSTTKIDVHRRHRERVVPAAAIAAISTFFLSLLCSLAGLLLWCTRNKSKEEAPVQHTELCPLGPRRFSHRELAAATCGFAEEAKIGRGGFGPVYRGYLRDQDCQVAIKVLSQESSVQGMKEFAAEVKVMTRLRHRNIIQLLGWCDGPRGLLLVYEFMPNGSLDKALYDPRRLLTWSESSSINRNSSEMRGHRYRIALGLGSSVLYLHMNCEQCVVHGDIKPANIMLDSSYNAKLGDFGLARLVDHGTDSRTTQVVAGTVGYIDPEFVNTRRPSAESDVYSFGVVLLEIACGKRPASREPKGTPLLLNWVRDMYRKNLIVGVADRRLDGEFDEQQMRRVLFTGLWCTHHDQSQRPSIVQAMDVLQREDAELPVLPAMRSPGSVRSLAEIIACGNLSAGNSSFENSSVDTAYHTSKDSTSLVQ</sequence>
<keyword evidence="3" id="KW-0547">Nucleotide-binding</keyword>
<dbReference type="InterPro" id="IPR050528">
    <property type="entry name" value="L-type_Lectin-RKs"/>
</dbReference>
<dbReference type="Gene3D" id="3.30.200.20">
    <property type="entry name" value="Phosphorylase Kinase, domain 1"/>
    <property type="match status" value="1"/>
</dbReference>
<keyword evidence="1" id="KW-0723">Serine/threonine-protein kinase</keyword>
<gene>
    <name evidence="10" type="ORF">PAHAL_2G234400</name>
</gene>
<keyword evidence="2" id="KW-0808">Transferase</keyword>
<dbReference type="Gene3D" id="1.10.510.10">
    <property type="entry name" value="Transferase(Phosphotransferase) domain 1"/>
    <property type="match status" value="1"/>
</dbReference>
<dbReference type="SUPFAM" id="SSF56112">
    <property type="entry name" value="Protein kinase-like (PK-like)"/>
    <property type="match status" value="1"/>
</dbReference>
<keyword evidence="7" id="KW-0472">Membrane</keyword>
<dbReference type="SMART" id="SM00220">
    <property type="entry name" value="S_TKc"/>
    <property type="match status" value="1"/>
</dbReference>
<dbReference type="Pfam" id="PF00069">
    <property type="entry name" value="Pkinase"/>
    <property type="match status" value="1"/>
</dbReference>
<proteinExistence type="predicted"/>
<feature type="transmembrane region" description="Helical" evidence="7">
    <location>
        <begin position="187"/>
        <end position="210"/>
    </location>
</feature>
<dbReference type="AlphaFoldDB" id="A0A2T8KQ83"/>
<dbReference type="PANTHER" id="PTHR27007">
    <property type="match status" value="1"/>
</dbReference>
<dbReference type="InterPro" id="IPR011009">
    <property type="entry name" value="Kinase-like_dom_sf"/>
</dbReference>
<feature type="region of interest" description="Disordered" evidence="6">
    <location>
        <begin position="89"/>
        <end position="108"/>
    </location>
</feature>
<keyword evidence="7" id="KW-1133">Transmembrane helix</keyword>
<dbReference type="GO" id="GO:0005524">
    <property type="term" value="F:ATP binding"/>
    <property type="evidence" value="ECO:0007669"/>
    <property type="project" value="UniProtKB-KW"/>
</dbReference>
<keyword evidence="7" id="KW-0812">Transmembrane</keyword>
<protein>
    <recommendedName>
        <fullName evidence="9">Protein kinase domain-containing protein</fullName>
    </recommendedName>
</protein>
<feature type="domain" description="Protein kinase" evidence="9">
    <location>
        <begin position="247"/>
        <end position="541"/>
    </location>
</feature>
<dbReference type="PROSITE" id="PS50011">
    <property type="entry name" value="PROTEIN_KINASE_DOM"/>
    <property type="match status" value="1"/>
</dbReference>
<evidence type="ECO:0000256" key="4">
    <source>
        <dbReference type="ARBA" id="ARBA00022777"/>
    </source>
</evidence>
<dbReference type="FunFam" id="1.10.510.10:FF:000522">
    <property type="entry name" value="L-type lectin-domain containing receptor kinase IX.1"/>
    <property type="match status" value="1"/>
</dbReference>
<organism evidence="10">
    <name type="scientific">Panicum hallii</name>
    <dbReference type="NCBI Taxonomy" id="206008"/>
    <lineage>
        <taxon>Eukaryota</taxon>
        <taxon>Viridiplantae</taxon>
        <taxon>Streptophyta</taxon>
        <taxon>Embryophyta</taxon>
        <taxon>Tracheophyta</taxon>
        <taxon>Spermatophyta</taxon>
        <taxon>Magnoliopsida</taxon>
        <taxon>Liliopsida</taxon>
        <taxon>Poales</taxon>
        <taxon>Poaceae</taxon>
        <taxon>PACMAD clade</taxon>
        <taxon>Panicoideae</taxon>
        <taxon>Panicodae</taxon>
        <taxon>Paniceae</taxon>
        <taxon>Panicinae</taxon>
        <taxon>Panicum</taxon>
        <taxon>Panicum sect. Panicum</taxon>
    </lineage>
</organism>
<reference evidence="10" key="1">
    <citation type="submission" date="2018-04" db="EMBL/GenBank/DDBJ databases">
        <title>WGS assembly of Panicum hallii.</title>
        <authorList>
            <person name="Lovell J."/>
            <person name="Jenkins J."/>
            <person name="Lowry D."/>
            <person name="Mamidi S."/>
            <person name="Sreedasyam A."/>
            <person name="Weng X."/>
            <person name="Barry K."/>
            <person name="Bonette J."/>
            <person name="Campitelli B."/>
            <person name="Daum C."/>
            <person name="Gordon S."/>
            <person name="Gould B."/>
            <person name="Lipzen A."/>
            <person name="Macqueen A."/>
            <person name="Palacio-Mejia J."/>
            <person name="Plott C."/>
            <person name="Shakirov E."/>
            <person name="Shu S."/>
            <person name="Yoshinaga Y."/>
            <person name="Zane M."/>
            <person name="Rokhsar D."/>
            <person name="Grimwood J."/>
            <person name="Schmutz J."/>
            <person name="Juenger T."/>
        </authorList>
    </citation>
    <scope>NUCLEOTIDE SEQUENCE [LARGE SCALE GENOMIC DNA]</scope>
    <source>
        <strain evidence="10">FIL2</strain>
    </source>
</reference>
<keyword evidence="4" id="KW-0418">Kinase</keyword>
<evidence type="ECO:0000313" key="10">
    <source>
        <dbReference type="EMBL" id="PVH64310.1"/>
    </source>
</evidence>
<evidence type="ECO:0000256" key="5">
    <source>
        <dbReference type="ARBA" id="ARBA00022840"/>
    </source>
</evidence>
<accession>A0A2T8KQ83</accession>